<dbReference type="EMBL" id="CAJNOC010004832">
    <property type="protein sequence ID" value="CAF1034812.1"/>
    <property type="molecule type" value="Genomic_DNA"/>
</dbReference>
<comment type="caution">
    <text evidence="2">The sequence shown here is derived from an EMBL/GenBank/DDBJ whole genome shotgun (WGS) entry which is preliminary data.</text>
</comment>
<evidence type="ECO:0000313" key="3">
    <source>
        <dbReference type="Proteomes" id="UP000663879"/>
    </source>
</evidence>
<name>A0A814J5F8_9BILA</name>
<proteinExistence type="predicted"/>
<dbReference type="AlphaFoldDB" id="A0A814J5F8"/>
<gene>
    <name evidence="2" type="ORF">OXX778_LOCUS18053</name>
</gene>
<reference evidence="2" key="1">
    <citation type="submission" date="2021-02" db="EMBL/GenBank/DDBJ databases">
        <authorList>
            <person name="Nowell W R."/>
        </authorList>
    </citation>
    <scope>NUCLEOTIDE SEQUENCE</scope>
    <source>
        <strain evidence="2">Ploen Becks lab</strain>
    </source>
</reference>
<dbReference type="Proteomes" id="UP000663879">
    <property type="component" value="Unassembled WGS sequence"/>
</dbReference>
<evidence type="ECO:0000256" key="1">
    <source>
        <dbReference type="SAM" id="MobiDB-lite"/>
    </source>
</evidence>
<feature type="region of interest" description="Disordered" evidence="1">
    <location>
        <begin position="205"/>
        <end position="224"/>
    </location>
</feature>
<feature type="region of interest" description="Disordered" evidence="1">
    <location>
        <begin position="131"/>
        <end position="151"/>
    </location>
</feature>
<feature type="compositionally biased region" description="Polar residues" evidence="1">
    <location>
        <begin position="137"/>
        <end position="146"/>
    </location>
</feature>
<protein>
    <submittedName>
        <fullName evidence="2">Uncharacterized protein</fullName>
    </submittedName>
</protein>
<organism evidence="2 3">
    <name type="scientific">Brachionus calyciflorus</name>
    <dbReference type="NCBI Taxonomy" id="104777"/>
    <lineage>
        <taxon>Eukaryota</taxon>
        <taxon>Metazoa</taxon>
        <taxon>Spiralia</taxon>
        <taxon>Gnathifera</taxon>
        <taxon>Rotifera</taxon>
        <taxon>Eurotatoria</taxon>
        <taxon>Monogononta</taxon>
        <taxon>Pseudotrocha</taxon>
        <taxon>Ploima</taxon>
        <taxon>Brachionidae</taxon>
        <taxon>Brachionus</taxon>
    </lineage>
</organism>
<feature type="compositionally biased region" description="Polar residues" evidence="1">
    <location>
        <begin position="205"/>
        <end position="214"/>
    </location>
</feature>
<evidence type="ECO:0000313" key="2">
    <source>
        <dbReference type="EMBL" id="CAF1034812.1"/>
    </source>
</evidence>
<sequence length="298" mass="34539">MQNDIYIRRVSGVNQNPDKTAVELFHFLTDLIKQFPQSPSWGPIDYVVVPKKTSLDQNDYVGFLAFKNRFVHFDVSNELRKIQPIEFGSRGMMVEINCHGTDAHQQGINRKKFQQNLNRFDKTKRYFDIEQSKKQSEPFQTNQTPDTSEKTINPFLTADNYIELINDEKGTGNSELKNNKVKRTAEQSQEVIETKKIRMESLNESSNDSFTNLPSFGFNKQPFKNTKNQEDELEKLRKENEYLKNRVKELEQTALSVQLEKISESTKAQKIINKLLKDREEANKASASLLALTSNFDQ</sequence>
<keyword evidence="3" id="KW-1185">Reference proteome</keyword>
<accession>A0A814J5F8</accession>